<evidence type="ECO:0000313" key="17">
    <source>
        <dbReference type="Proteomes" id="UP000515909"/>
    </source>
</evidence>
<evidence type="ECO:0000256" key="1">
    <source>
        <dbReference type="ARBA" id="ARBA00000085"/>
    </source>
</evidence>
<dbReference type="EMBL" id="CP060286">
    <property type="protein sequence ID" value="QNK39086.1"/>
    <property type="molecule type" value="Genomic_DNA"/>
</dbReference>
<organism evidence="16 17">
    <name type="scientific">Caproicibacter fermentans</name>
    <dbReference type="NCBI Taxonomy" id="2576756"/>
    <lineage>
        <taxon>Bacteria</taxon>
        <taxon>Bacillati</taxon>
        <taxon>Bacillota</taxon>
        <taxon>Clostridia</taxon>
        <taxon>Eubacteriales</taxon>
        <taxon>Acutalibacteraceae</taxon>
        <taxon>Caproicibacter</taxon>
    </lineage>
</organism>
<keyword evidence="6" id="KW-0808">Transferase</keyword>
<feature type="domain" description="HAMP" evidence="15">
    <location>
        <begin position="330"/>
        <end position="382"/>
    </location>
</feature>
<keyword evidence="5" id="KW-0597">Phosphoprotein</keyword>
<feature type="transmembrane region" description="Helical" evidence="13">
    <location>
        <begin position="27"/>
        <end position="48"/>
    </location>
</feature>
<keyword evidence="9 13" id="KW-1133">Transmembrane helix</keyword>
<feature type="domain" description="Histidine kinase" evidence="14">
    <location>
        <begin position="493"/>
        <end position="595"/>
    </location>
</feature>
<protein>
    <recommendedName>
        <fullName evidence="3">histidine kinase</fullName>
        <ecNumber evidence="3">2.7.13.3</ecNumber>
    </recommendedName>
</protein>
<evidence type="ECO:0000256" key="2">
    <source>
        <dbReference type="ARBA" id="ARBA00004651"/>
    </source>
</evidence>
<evidence type="ECO:0000256" key="9">
    <source>
        <dbReference type="ARBA" id="ARBA00022989"/>
    </source>
</evidence>
<dbReference type="SUPFAM" id="SSF55874">
    <property type="entry name" value="ATPase domain of HSP90 chaperone/DNA topoisomerase II/histidine kinase"/>
    <property type="match status" value="1"/>
</dbReference>
<proteinExistence type="predicted"/>
<dbReference type="KEGG" id="cfem:HCR03_09780"/>
<dbReference type="PANTHER" id="PTHR34220">
    <property type="entry name" value="SENSOR HISTIDINE KINASE YPDA"/>
    <property type="match status" value="1"/>
</dbReference>
<keyword evidence="4" id="KW-1003">Cell membrane</keyword>
<dbReference type="AlphaFoldDB" id="A0A7G8T645"/>
<evidence type="ECO:0000256" key="10">
    <source>
        <dbReference type="ARBA" id="ARBA00023012"/>
    </source>
</evidence>
<evidence type="ECO:0000256" key="5">
    <source>
        <dbReference type="ARBA" id="ARBA00022553"/>
    </source>
</evidence>
<dbReference type="SUPFAM" id="SSF158472">
    <property type="entry name" value="HAMP domain-like"/>
    <property type="match status" value="1"/>
</dbReference>
<sequence>MICFFRLIALGFKNWFKNLNIRNRINMVYVLLITAQTILLTIFANIYISRSLINNTINQLDNESHLVLNTIGNIMDNTESYSNDLTVRLNNYFINNTDQKREESWSPDNDMLVKKTFRNTLYVYHKMYGIMFITSQGNNIITSDNLLSGDNYEKITDSFLSRKENDCMWLDMGSYNFTSGRHTVLPYCKKIVNINTGDSIGYMAVMIDEDTFSGVFSNINDGAGSAQYFFCDRNGIVVSSEDKSAVLKPVADSTIRKWVVDNKNGHIITSVKGKRTLITKTTFSPMGWRLICEAPMESVTAESRRISLTVILLGFLFLIVSALFSDVISLSITKPLYRLIRDVQNLNLENLDAVTKVEQGGDVGLLAKSFNLMKSRIVELLDNNRRHEEKQRKYELNLLQAQIKPHFLYNTLQLIYAMIEMGEEDKARKAVKSLADFYRTALNNGNEIITMGKELSNTEDYLSIQKIRYSDSFEYSLECDAGLKKYKIPKLTLQPIVENAVSHGLAGREANGVIRIIVKKYGDKIDVEVNDNGAGMSQEKISEIINGDCASRSGSFGLKNIDERIKLYYGYSYGLRISSREGKGTSVDIYIPAIENWNDENS</sequence>
<dbReference type="Proteomes" id="UP000515909">
    <property type="component" value="Chromosome"/>
</dbReference>
<evidence type="ECO:0000256" key="3">
    <source>
        <dbReference type="ARBA" id="ARBA00012438"/>
    </source>
</evidence>
<evidence type="ECO:0000256" key="7">
    <source>
        <dbReference type="ARBA" id="ARBA00022692"/>
    </source>
</evidence>
<reference evidence="16 17" key="1">
    <citation type="submission" date="2020-08" db="EMBL/GenBank/DDBJ databases">
        <title>The isolate Caproiciproducens sp. 7D4C2 produces n-caproate at mildly acidic conditions from hexoses: genome and rBOX comparison with related strains and chain-elongating bacteria.</title>
        <authorList>
            <person name="Esquivel-Elizondo S."/>
            <person name="Bagci C."/>
            <person name="Temovska M."/>
            <person name="Jeon B.S."/>
            <person name="Bessarab I."/>
            <person name="Williams R.B.H."/>
            <person name="Huson D.H."/>
            <person name="Angenent L.T."/>
        </authorList>
    </citation>
    <scope>NUCLEOTIDE SEQUENCE [LARGE SCALE GENOMIC DNA]</scope>
    <source>
        <strain evidence="16 17">7D4C2</strain>
    </source>
</reference>
<evidence type="ECO:0000256" key="11">
    <source>
        <dbReference type="ARBA" id="ARBA00023136"/>
    </source>
</evidence>
<keyword evidence="12" id="KW-0175">Coiled coil</keyword>
<gene>
    <name evidence="16" type="ORF">HCR03_09780</name>
</gene>
<comment type="subcellular location">
    <subcellularLocation>
        <location evidence="2">Cell membrane</location>
        <topology evidence="2">Multi-pass membrane protein</topology>
    </subcellularLocation>
</comment>
<evidence type="ECO:0000256" key="4">
    <source>
        <dbReference type="ARBA" id="ARBA00022475"/>
    </source>
</evidence>
<dbReference type="Pfam" id="PF02743">
    <property type="entry name" value="dCache_1"/>
    <property type="match status" value="1"/>
</dbReference>
<dbReference type="Gene3D" id="6.10.340.10">
    <property type="match status" value="1"/>
</dbReference>
<feature type="coiled-coil region" evidence="12">
    <location>
        <begin position="377"/>
        <end position="404"/>
    </location>
</feature>
<dbReference type="Pfam" id="PF02518">
    <property type="entry name" value="HATPase_c"/>
    <property type="match status" value="1"/>
</dbReference>
<keyword evidence="11 13" id="KW-0472">Membrane</keyword>
<dbReference type="EC" id="2.7.13.3" evidence="3"/>
<keyword evidence="8 16" id="KW-0418">Kinase</keyword>
<keyword evidence="7 13" id="KW-0812">Transmembrane</keyword>
<evidence type="ECO:0000259" key="15">
    <source>
        <dbReference type="PROSITE" id="PS50885"/>
    </source>
</evidence>
<dbReference type="InterPro" id="IPR010559">
    <property type="entry name" value="Sig_transdc_His_kin_internal"/>
</dbReference>
<evidence type="ECO:0000256" key="13">
    <source>
        <dbReference type="SAM" id="Phobius"/>
    </source>
</evidence>
<dbReference type="InterPro" id="IPR036890">
    <property type="entry name" value="HATPase_C_sf"/>
</dbReference>
<dbReference type="PROSITE" id="PS50885">
    <property type="entry name" value="HAMP"/>
    <property type="match status" value="1"/>
</dbReference>
<evidence type="ECO:0000256" key="6">
    <source>
        <dbReference type="ARBA" id="ARBA00022679"/>
    </source>
</evidence>
<dbReference type="PROSITE" id="PS50109">
    <property type="entry name" value="HIS_KIN"/>
    <property type="match status" value="1"/>
</dbReference>
<evidence type="ECO:0000256" key="8">
    <source>
        <dbReference type="ARBA" id="ARBA00022777"/>
    </source>
</evidence>
<name>A0A7G8T645_9FIRM</name>
<evidence type="ECO:0000313" key="16">
    <source>
        <dbReference type="EMBL" id="QNK39086.1"/>
    </source>
</evidence>
<dbReference type="GO" id="GO:0000155">
    <property type="term" value="F:phosphorelay sensor kinase activity"/>
    <property type="evidence" value="ECO:0007669"/>
    <property type="project" value="InterPro"/>
</dbReference>
<dbReference type="InterPro" id="IPR003660">
    <property type="entry name" value="HAMP_dom"/>
</dbReference>
<keyword evidence="10" id="KW-0902">Two-component regulatory system</keyword>
<comment type="catalytic activity">
    <reaction evidence="1">
        <text>ATP + protein L-histidine = ADP + protein N-phospho-L-histidine.</text>
        <dbReference type="EC" id="2.7.13.3"/>
    </reaction>
</comment>
<dbReference type="InterPro" id="IPR050640">
    <property type="entry name" value="Bact_2-comp_sensor_kinase"/>
</dbReference>
<dbReference type="InterPro" id="IPR033479">
    <property type="entry name" value="dCache_1"/>
</dbReference>
<dbReference type="Pfam" id="PF06580">
    <property type="entry name" value="His_kinase"/>
    <property type="match status" value="1"/>
</dbReference>
<dbReference type="InterPro" id="IPR003594">
    <property type="entry name" value="HATPase_dom"/>
</dbReference>
<dbReference type="PANTHER" id="PTHR34220:SF7">
    <property type="entry name" value="SENSOR HISTIDINE KINASE YPDA"/>
    <property type="match status" value="1"/>
</dbReference>
<feature type="transmembrane region" description="Helical" evidence="13">
    <location>
        <begin position="306"/>
        <end position="332"/>
    </location>
</feature>
<dbReference type="GO" id="GO:0005886">
    <property type="term" value="C:plasma membrane"/>
    <property type="evidence" value="ECO:0007669"/>
    <property type="project" value="UniProtKB-SubCell"/>
</dbReference>
<evidence type="ECO:0000256" key="12">
    <source>
        <dbReference type="SAM" id="Coils"/>
    </source>
</evidence>
<dbReference type="InterPro" id="IPR005467">
    <property type="entry name" value="His_kinase_dom"/>
</dbReference>
<accession>A0A7G8T645</accession>
<evidence type="ECO:0000259" key="14">
    <source>
        <dbReference type="PROSITE" id="PS50109"/>
    </source>
</evidence>
<dbReference type="Gene3D" id="3.30.565.10">
    <property type="entry name" value="Histidine kinase-like ATPase, C-terminal domain"/>
    <property type="match status" value="1"/>
</dbReference>